<dbReference type="Proteomes" id="UP000257039">
    <property type="component" value="Unassembled WGS sequence"/>
</dbReference>
<gene>
    <name evidence="1" type="ORF">B9G39_26285</name>
</gene>
<dbReference type="RefSeq" id="WP_094789577.1">
    <property type="nucleotide sequence ID" value="NZ_NDXW01000002.1"/>
</dbReference>
<protein>
    <submittedName>
        <fullName evidence="1">Uncharacterized protein</fullName>
    </submittedName>
</protein>
<dbReference type="AlphaFoldDB" id="A0A4P9VHS0"/>
<accession>A0A4P9VHS0</accession>
<evidence type="ECO:0000313" key="1">
    <source>
        <dbReference type="EMBL" id="RDH41924.1"/>
    </source>
</evidence>
<sequence length="63" mass="7141">MAKRVDGHLLMVKSKRMVSLFEKMTDGEKASLAEWEKKEVTGDGKACSSDWPGWQAVEDRLSR</sequence>
<dbReference type="EMBL" id="NDXW01000002">
    <property type="protein sequence ID" value="RDH41924.1"/>
    <property type="molecule type" value="Genomic_DNA"/>
</dbReference>
<organism evidence="1 2">
    <name type="scientific">Zooshikella ganghwensis</name>
    <dbReference type="NCBI Taxonomy" id="202772"/>
    <lineage>
        <taxon>Bacteria</taxon>
        <taxon>Pseudomonadati</taxon>
        <taxon>Pseudomonadota</taxon>
        <taxon>Gammaproteobacteria</taxon>
        <taxon>Oceanospirillales</taxon>
        <taxon>Zooshikellaceae</taxon>
        <taxon>Zooshikella</taxon>
    </lineage>
</organism>
<keyword evidence="2" id="KW-1185">Reference proteome</keyword>
<name>A0A4P9VHS0_9GAMM</name>
<comment type="caution">
    <text evidence="1">The sequence shown here is derived from an EMBL/GenBank/DDBJ whole genome shotgun (WGS) entry which is preliminary data.</text>
</comment>
<evidence type="ECO:0000313" key="2">
    <source>
        <dbReference type="Proteomes" id="UP000257039"/>
    </source>
</evidence>
<reference evidence="1 2" key="1">
    <citation type="submission" date="2017-04" db="EMBL/GenBank/DDBJ databases">
        <title>Draft genome sequence of Zooshikella ganghwensis VG4 isolated from Red Sea sediments.</title>
        <authorList>
            <person name="Rehman Z."/>
            <person name="Alam I."/>
            <person name="Kamau A."/>
            <person name="Bajic V."/>
            <person name="Leiknes T."/>
        </authorList>
    </citation>
    <scope>NUCLEOTIDE SEQUENCE [LARGE SCALE GENOMIC DNA]</scope>
    <source>
        <strain evidence="1 2">VG4</strain>
    </source>
</reference>
<proteinExistence type="predicted"/>